<organism evidence="2 3">
    <name type="scientific">Parastrongyloides trichosuri</name>
    <name type="common">Possum-specific nematode worm</name>
    <dbReference type="NCBI Taxonomy" id="131310"/>
    <lineage>
        <taxon>Eukaryota</taxon>
        <taxon>Metazoa</taxon>
        <taxon>Ecdysozoa</taxon>
        <taxon>Nematoda</taxon>
        <taxon>Chromadorea</taxon>
        <taxon>Rhabditida</taxon>
        <taxon>Tylenchina</taxon>
        <taxon>Panagrolaimomorpha</taxon>
        <taxon>Strongyloidoidea</taxon>
        <taxon>Strongyloididae</taxon>
        <taxon>Parastrongyloides</taxon>
    </lineage>
</organism>
<accession>A0A0N4ZRV5</accession>
<dbReference type="AlphaFoldDB" id="A0A0N4ZRV5"/>
<protein>
    <submittedName>
        <fullName evidence="3">G_PROTEIN_RECEP_F3_4 domain-containing protein</fullName>
    </submittedName>
</protein>
<evidence type="ECO:0000313" key="2">
    <source>
        <dbReference type="Proteomes" id="UP000038045"/>
    </source>
</evidence>
<evidence type="ECO:0000256" key="1">
    <source>
        <dbReference type="SAM" id="Phobius"/>
    </source>
</evidence>
<feature type="transmembrane region" description="Helical" evidence="1">
    <location>
        <begin position="6"/>
        <end position="22"/>
    </location>
</feature>
<keyword evidence="2" id="KW-1185">Reference proteome</keyword>
<keyword evidence="1" id="KW-0812">Transmembrane</keyword>
<dbReference type="WBParaSite" id="PTRK_0001123800.1">
    <property type="protein sequence ID" value="PTRK_0001123800.1"/>
    <property type="gene ID" value="PTRK_0001123800"/>
</dbReference>
<evidence type="ECO:0000313" key="3">
    <source>
        <dbReference type="WBParaSite" id="PTRK_0001123800.1"/>
    </source>
</evidence>
<proteinExistence type="predicted"/>
<feature type="transmembrane region" description="Helical" evidence="1">
    <location>
        <begin position="66"/>
        <end position="88"/>
    </location>
</feature>
<keyword evidence="1" id="KW-0472">Membrane</keyword>
<name>A0A0N4ZRV5_PARTI</name>
<keyword evidence="1" id="KW-1133">Transmembrane helix</keyword>
<dbReference type="Proteomes" id="UP000038045">
    <property type="component" value="Unplaced"/>
</dbReference>
<sequence length="206" mass="24195">MLFIVFIIVPIYGIYLLVKISNSKGFKKRNLEKLDISISLTMAGIFFTFSLLFTFEWFRFKTYKKIIAQILLSSLFSFILYLTNVILLHKNNKISVIKDNKNLKSSSSLNSRRSNLLYQSNAIDTYRDFIDPYCTLSFDRRHENNHYVSNPHIPYFDEGKNLTMYSTEEIISKNIPLTKREEQRKSINKIIYFNDLGRSSIALDVI</sequence>
<feature type="transmembrane region" description="Helical" evidence="1">
    <location>
        <begin position="34"/>
        <end position="54"/>
    </location>
</feature>
<reference evidence="3" key="1">
    <citation type="submission" date="2017-02" db="UniProtKB">
        <authorList>
            <consortium name="WormBaseParasite"/>
        </authorList>
    </citation>
    <scope>IDENTIFICATION</scope>
</reference>